<dbReference type="PANTHER" id="PTHR23019">
    <property type="entry name" value="NUCLEAR PORE MEMBRANE GLYCOPROTEIN GP210-RELATED"/>
    <property type="match status" value="1"/>
</dbReference>
<organism evidence="3 4">
    <name type="scientific">Pelobates cultripes</name>
    <name type="common">Western spadefoot toad</name>
    <dbReference type="NCBI Taxonomy" id="61616"/>
    <lineage>
        <taxon>Eukaryota</taxon>
        <taxon>Metazoa</taxon>
        <taxon>Chordata</taxon>
        <taxon>Craniata</taxon>
        <taxon>Vertebrata</taxon>
        <taxon>Euteleostomi</taxon>
        <taxon>Amphibia</taxon>
        <taxon>Batrachia</taxon>
        <taxon>Anura</taxon>
        <taxon>Pelobatoidea</taxon>
        <taxon>Pelobatidae</taxon>
        <taxon>Pelobates</taxon>
    </lineage>
</organism>
<dbReference type="EMBL" id="OW240919">
    <property type="protein sequence ID" value="CAH2313260.1"/>
    <property type="molecule type" value="Genomic_DNA"/>
</dbReference>
<dbReference type="PANTHER" id="PTHR23019:SF0">
    <property type="entry name" value="NUCLEAR PORE MEMBRANE GLYCOPROTEIN 210"/>
    <property type="match status" value="1"/>
</dbReference>
<dbReference type="Proteomes" id="UP001295444">
    <property type="component" value="Chromosome 08"/>
</dbReference>
<protein>
    <submittedName>
        <fullName evidence="3">Nuclear pore membrane glyco 210</fullName>
    </submittedName>
</protein>
<feature type="domain" description="NUP210 Ig-like" evidence="1">
    <location>
        <begin position="46"/>
        <end position="91"/>
    </location>
</feature>
<reference evidence="3" key="1">
    <citation type="submission" date="2022-03" db="EMBL/GenBank/DDBJ databases">
        <authorList>
            <person name="Alioto T."/>
            <person name="Alioto T."/>
            <person name="Gomez Garrido J."/>
        </authorList>
    </citation>
    <scope>NUCLEOTIDE SEQUENCE</scope>
</reference>
<dbReference type="Pfam" id="PF24991">
    <property type="entry name" value="Ig_NUP210_4th"/>
    <property type="match status" value="1"/>
</dbReference>
<accession>A0AAD1SWK4</accession>
<feature type="domain" description="NUP210 fourth Ig-like" evidence="2">
    <location>
        <begin position="95"/>
        <end position="128"/>
    </location>
</feature>
<dbReference type="AlphaFoldDB" id="A0AAD1SWK4"/>
<keyword evidence="4" id="KW-1185">Reference proteome</keyword>
<dbReference type="GO" id="GO:0005643">
    <property type="term" value="C:nuclear pore"/>
    <property type="evidence" value="ECO:0007669"/>
    <property type="project" value="TreeGrafter"/>
</dbReference>
<evidence type="ECO:0000259" key="2">
    <source>
        <dbReference type="Pfam" id="PF24991"/>
    </source>
</evidence>
<dbReference type="InterPro" id="IPR056897">
    <property type="entry name" value="Ig_NUP210_4th"/>
</dbReference>
<evidence type="ECO:0000313" key="4">
    <source>
        <dbReference type="Proteomes" id="UP001295444"/>
    </source>
</evidence>
<evidence type="ECO:0000259" key="1">
    <source>
        <dbReference type="Pfam" id="PF22963"/>
    </source>
</evidence>
<gene>
    <name evidence="3" type="ORF">PECUL_23A012886</name>
</gene>
<dbReference type="Pfam" id="PF22963">
    <property type="entry name" value="Ig_NUP210_3rd"/>
    <property type="match status" value="1"/>
</dbReference>
<dbReference type="InterPro" id="IPR055098">
    <property type="entry name" value="Ig_NUP210_3rd"/>
</dbReference>
<name>A0AAD1SWK4_PELCU</name>
<dbReference type="InterPro" id="IPR045197">
    <property type="entry name" value="NUP210-like"/>
</dbReference>
<evidence type="ECO:0000313" key="3">
    <source>
        <dbReference type="EMBL" id="CAH2313260.1"/>
    </source>
</evidence>
<sequence length="186" mass="20820">MLRLSLCSSDARGVIETARPSVTEAVSLSIRECSYSADEAHVFCGDIFMPSEQYMLQLQNHIVDSRGNMAAPVAELDQQTSVVTALQMGFTVHPGDRWILETGRQYEITIDVFDKLSNKVYLSDDSQLLRQATALCRARVPNRTLTSFQDSQLQPYAEVALLDGSDHPKELPTFIDSTNYLTFQTH</sequence>
<proteinExistence type="predicted"/>